<name>A0A165XDH6_9AGAM</name>
<gene>
    <name evidence="2" type="ORF">FIBSPDRAFT_1052407</name>
</gene>
<evidence type="ECO:0000313" key="3">
    <source>
        <dbReference type="Proteomes" id="UP000076532"/>
    </source>
</evidence>
<keyword evidence="3" id="KW-1185">Reference proteome</keyword>
<feature type="transmembrane region" description="Helical" evidence="1">
    <location>
        <begin position="126"/>
        <end position="147"/>
    </location>
</feature>
<sequence>MNSSVVPNPTTPMAYLLPEQANLQQLTGYIYATSLGALLWDWLMSMPDEYRMLSMGGISKHAIVYLCARLFTVGFCLSATIMQVAPVRNCQALWYIRAAFEILAMNTNNVLFFIRARAVYGKSRGSTLFFGFWWFVVFGTTLCALFAVQTDHLGPTNMCRYTHIHRWLGSINFSNAVNSTLIFLAISYRIASQSIGGAGMCSTIRSFFRGDGTSRAVKILQQYGQLCYLVTITMNIAQSVTFFLSTYRPVLITASFALENVMTCRVHRAVVLGLFIDGRQTTQFALTTFVPDVSDEDRVLRKHKLTDSLVQTVT</sequence>
<dbReference type="EMBL" id="KV417721">
    <property type="protein sequence ID" value="KZP08439.1"/>
    <property type="molecule type" value="Genomic_DNA"/>
</dbReference>
<proteinExistence type="predicted"/>
<feature type="transmembrane region" description="Helical" evidence="1">
    <location>
        <begin position="26"/>
        <end position="43"/>
    </location>
</feature>
<dbReference type="Proteomes" id="UP000076532">
    <property type="component" value="Unassembled WGS sequence"/>
</dbReference>
<reference evidence="2 3" key="1">
    <citation type="journal article" date="2016" name="Mol. Biol. Evol.">
        <title>Comparative Genomics of Early-Diverging Mushroom-Forming Fungi Provides Insights into the Origins of Lignocellulose Decay Capabilities.</title>
        <authorList>
            <person name="Nagy L.G."/>
            <person name="Riley R."/>
            <person name="Tritt A."/>
            <person name="Adam C."/>
            <person name="Daum C."/>
            <person name="Floudas D."/>
            <person name="Sun H."/>
            <person name="Yadav J.S."/>
            <person name="Pangilinan J."/>
            <person name="Larsson K.H."/>
            <person name="Matsuura K."/>
            <person name="Barry K."/>
            <person name="Labutti K."/>
            <person name="Kuo R."/>
            <person name="Ohm R.A."/>
            <person name="Bhattacharya S.S."/>
            <person name="Shirouzu T."/>
            <person name="Yoshinaga Y."/>
            <person name="Martin F.M."/>
            <person name="Grigoriev I.V."/>
            <person name="Hibbett D.S."/>
        </authorList>
    </citation>
    <scope>NUCLEOTIDE SEQUENCE [LARGE SCALE GENOMIC DNA]</scope>
    <source>
        <strain evidence="2 3">CBS 109695</strain>
    </source>
</reference>
<organism evidence="2 3">
    <name type="scientific">Athelia psychrophila</name>
    <dbReference type="NCBI Taxonomy" id="1759441"/>
    <lineage>
        <taxon>Eukaryota</taxon>
        <taxon>Fungi</taxon>
        <taxon>Dikarya</taxon>
        <taxon>Basidiomycota</taxon>
        <taxon>Agaricomycotina</taxon>
        <taxon>Agaricomycetes</taxon>
        <taxon>Agaricomycetidae</taxon>
        <taxon>Atheliales</taxon>
        <taxon>Atheliaceae</taxon>
        <taxon>Athelia</taxon>
    </lineage>
</organism>
<keyword evidence="1" id="KW-0812">Transmembrane</keyword>
<evidence type="ECO:0000313" key="2">
    <source>
        <dbReference type="EMBL" id="KZP08439.1"/>
    </source>
</evidence>
<keyword evidence="1" id="KW-0472">Membrane</keyword>
<dbReference type="AlphaFoldDB" id="A0A165XDH6"/>
<protein>
    <submittedName>
        <fullName evidence="2">Uncharacterized protein</fullName>
    </submittedName>
</protein>
<accession>A0A165XDH6</accession>
<evidence type="ECO:0000256" key="1">
    <source>
        <dbReference type="SAM" id="Phobius"/>
    </source>
</evidence>
<dbReference type="OrthoDB" id="3038990at2759"/>
<keyword evidence="1" id="KW-1133">Transmembrane helix</keyword>
<feature type="transmembrane region" description="Helical" evidence="1">
    <location>
        <begin position="167"/>
        <end position="186"/>
    </location>
</feature>
<dbReference type="STRING" id="436010.A0A165XDH6"/>
<feature type="transmembrane region" description="Helical" evidence="1">
    <location>
        <begin position="63"/>
        <end position="82"/>
    </location>
</feature>
<feature type="transmembrane region" description="Helical" evidence="1">
    <location>
        <begin position="94"/>
        <end position="114"/>
    </location>
</feature>